<dbReference type="GO" id="GO:0032259">
    <property type="term" value="P:methylation"/>
    <property type="evidence" value="ECO:0007669"/>
    <property type="project" value="UniProtKB-KW"/>
</dbReference>
<keyword evidence="7" id="KW-0687">Ribonucleoprotein</keyword>
<feature type="binding site" evidence="6">
    <location>
        <position position="162"/>
    </location>
    <ligand>
        <name>S-adenosyl-L-methionine</name>
        <dbReference type="ChEBI" id="CHEBI:59789"/>
    </ligand>
</feature>
<accession>A0A1W1XNS5</accession>
<dbReference type="GO" id="GO:0016279">
    <property type="term" value="F:protein-lysine N-methyltransferase activity"/>
    <property type="evidence" value="ECO:0007669"/>
    <property type="project" value="RHEA"/>
</dbReference>
<protein>
    <recommendedName>
        <fullName evidence="6">Ribosomal protein L11 methyltransferase</fullName>
        <shortName evidence="6">L11 Mtase</shortName>
        <ecNumber evidence="6">2.1.1.-</ecNumber>
    </recommendedName>
</protein>
<comment type="similarity">
    <text evidence="1 6">Belongs to the methyltransferase superfamily. PrmA family.</text>
</comment>
<dbReference type="RefSeq" id="WP_170920545.1">
    <property type="nucleotide sequence ID" value="NZ_FWXF01000012.1"/>
</dbReference>
<comment type="subcellular location">
    <subcellularLocation>
        <location evidence="6">Cytoplasm</location>
    </subcellularLocation>
</comment>
<dbReference type="STRING" id="1121390.SAMN02746041_02229"/>
<evidence type="ECO:0000313" key="8">
    <source>
        <dbReference type="Proteomes" id="UP000192783"/>
    </source>
</evidence>
<evidence type="ECO:0000313" key="7">
    <source>
        <dbReference type="EMBL" id="SMC25171.1"/>
    </source>
</evidence>
<dbReference type="GO" id="GO:0005840">
    <property type="term" value="C:ribosome"/>
    <property type="evidence" value="ECO:0007669"/>
    <property type="project" value="UniProtKB-KW"/>
</dbReference>
<dbReference type="Gene3D" id="3.40.50.150">
    <property type="entry name" value="Vaccinia Virus protein VP39"/>
    <property type="match status" value="1"/>
</dbReference>
<evidence type="ECO:0000256" key="1">
    <source>
        <dbReference type="ARBA" id="ARBA00009741"/>
    </source>
</evidence>
<name>A0A1W1XNS5_9BACT</name>
<organism evidence="7 8">
    <name type="scientific">Desulfacinum hydrothermale DSM 13146</name>
    <dbReference type="NCBI Taxonomy" id="1121390"/>
    <lineage>
        <taxon>Bacteria</taxon>
        <taxon>Pseudomonadati</taxon>
        <taxon>Thermodesulfobacteriota</taxon>
        <taxon>Syntrophobacteria</taxon>
        <taxon>Syntrophobacterales</taxon>
        <taxon>Syntrophobacteraceae</taxon>
        <taxon>Desulfacinum</taxon>
    </lineage>
</organism>
<dbReference type="Pfam" id="PF06325">
    <property type="entry name" value="PrmA"/>
    <property type="match status" value="1"/>
</dbReference>
<dbReference type="NCBIfam" id="TIGR00406">
    <property type="entry name" value="prmA"/>
    <property type="match status" value="1"/>
</dbReference>
<dbReference type="SUPFAM" id="SSF53335">
    <property type="entry name" value="S-adenosyl-L-methionine-dependent methyltransferases"/>
    <property type="match status" value="1"/>
</dbReference>
<evidence type="ECO:0000256" key="3">
    <source>
        <dbReference type="ARBA" id="ARBA00022603"/>
    </source>
</evidence>
<feature type="binding site" evidence="6">
    <location>
        <position position="184"/>
    </location>
    <ligand>
        <name>S-adenosyl-L-methionine</name>
        <dbReference type="ChEBI" id="CHEBI:59789"/>
    </ligand>
</feature>
<sequence length="291" mass="31929">MEKGWWVVRISADPSWAEELAGALTQRYAMGAEIQEDGILLYVPSEVPDAGWQGDLEGFLSTWAHTLKLPAKPTLTISFCPDQDWNARWKEGFKPLRVGRRFVVAPTWEAYDPEPGDRVLWIDPGRAFGTGHHETTRLCLRWLEDVCPGQDAEESLSLLDVGTGSGILAIAASLLGCTPVVGVDNDPEAIEVARENLQANPEAGSLVFVHGSVDNVEGDFHRVVANIQAEPLLQMAAQLVPKVKKGGRLALSGVLIEHARRVRDAYESLGMRCLNGHQDGQWCLLDFTPEA</sequence>
<evidence type="ECO:0000256" key="4">
    <source>
        <dbReference type="ARBA" id="ARBA00022679"/>
    </source>
</evidence>
<dbReference type="CDD" id="cd02440">
    <property type="entry name" value="AdoMet_MTases"/>
    <property type="match status" value="1"/>
</dbReference>
<proteinExistence type="inferred from homology"/>
<reference evidence="7 8" key="1">
    <citation type="submission" date="2017-04" db="EMBL/GenBank/DDBJ databases">
        <authorList>
            <person name="Afonso C.L."/>
            <person name="Miller P.J."/>
            <person name="Scott M.A."/>
            <person name="Spackman E."/>
            <person name="Goraichik I."/>
            <person name="Dimitrov K.M."/>
            <person name="Suarez D.L."/>
            <person name="Swayne D.E."/>
        </authorList>
    </citation>
    <scope>NUCLEOTIDE SEQUENCE [LARGE SCALE GENOMIC DNA]</scope>
    <source>
        <strain evidence="7 8">DSM 13146</strain>
    </source>
</reference>
<dbReference type="PANTHER" id="PTHR43648:SF1">
    <property type="entry name" value="ELECTRON TRANSFER FLAVOPROTEIN BETA SUBUNIT LYSINE METHYLTRANSFERASE"/>
    <property type="match status" value="1"/>
</dbReference>
<evidence type="ECO:0000256" key="2">
    <source>
        <dbReference type="ARBA" id="ARBA00022490"/>
    </source>
</evidence>
<keyword evidence="2 6" id="KW-0963">Cytoplasm</keyword>
<keyword evidence="5 6" id="KW-0949">S-adenosyl-L-methionine</keyword>
<dbReference type="PANTHER" id="PTHR43648">
    <property type="entry name" value="ELECTRON TRANSFER FLAVOPROTEIN BETA SUBUNIT LYSINE METHYLTRANSFERASE"/>
    <property type="match status" value="1"/>
</dbReference>
<keyword evidence="8" id="KW-1185">Reference proteome</keyword>
<dbReference type="EC" id="2.1.1.-" evidence="6"/>
<feature type="binding site" evidence="6">
    <location>
        <position position="136"/>
    </location>
    <ligand>
        <name>S-adenosyl-L-methionine</name>
        <dbReference type="ChEBI" id="CHEBI:59789"/>
    </ligand>
</feature>
<gene>
    <name evidence="6" type="primary">prmA</name>
    <name evidence="7" type="ORF">SAMN02746041_02229</name>
</gene>
<evidence type="ECO:0000256" key="6">
    <source>
        <dbReference type="HAMAP-Rule" id="MF_00735"/>
    </source>
</evidence>
<dbReference type="InterPro" id="IPR050078">
    <property type="entry name" value="Ribosomal_L11_MeTrfase_PrmA"/>
</dbReference>
<comment type="function">
    <text evidence="6">Methylates ribosomal protein L11.</text>
</comment>
<comment type="catalytic activity">
    <reaction evidence="6">
        <text>L-lysyl-[protein] + 3 S-adenosyl-L-methionine = N(6),N(6),N(6)-trimethyl-L-lysyl-[protein] + 3 S-adenosyl-L-homocysteine + 3 H(+)</text>
        <dbReference type="Rhea" id="RHEA:54192"/>
        <dbReference type="Rhea" id="RHEA-COMP:9752"/>
        <dbReference type="Rhea" id="RHEA-COMP:13826"/>
        <dbReference type="ChEBI" id="CHEBI:15378"/>
        <dbReference type="ChEBI" id="CHEBI:29969"/>
        <dbReference type="ChEBI" id="CHEBI:57856"/>
        <dbReference type="ChEBI" id="CHEBI:59789"/>
        <dbReference type="ChEBI" id="CHEBI:61961"/>
    </reaction>
</comment>
<dbReference type="InterPro" id="IPR029063">
    <property type="entry name" value="SAM-dependent_MTases_sf"/>
</dbReference>
<evidence type="ECO:0000256" key="5">
    <source>
        <dbReference type="ARBA" id="ARBA00022691"/>
    </source>
</evidence>
<dbReference type="Proteomes" id="UP000192783">
    <property type="component" value="Unassembled WGS sequence"/>
</dbReference>
<keyword evidence="4 6" id="KW-0808">Transferase</keyword>
<keyword evidence="3 6" id="KW-0489">Methyltransferase</keyword>
<dbReference type="AlphaFoldDB" id="A0A1W1XNS5"/>
<dbReference type="EMBL" id="FWXF01000012">
    <property type="protein sequence ID" value="SMC25171.1"/>
    <property type="molecule type" value="Genomic_DNA"/>
</dbReference>
<dbReference type="GO" id="GO:0005737">
    <property type="term" value="C:cytoplasm"/>
    <property type="evidence" value="ECO:0007669"/>
    <property type="project" value="UniProtKB-SubCell"/>
</dbReference>
<dbReference type="InterPro" id="IPR004498">
    <property type="entry name" value="Ribosomal_PrmA_MeTrfase"/>
</dbReference>
<dbReference type="HAMAP" id="MF_00735">
    <property type="entry name" value="Methyltr_PrmA"/>
    <property type="match status" value="1"/>
</dbReference>
<feature type="binding site" evidence="6">
    <location>
        <position position="226"/>
    </location>
    <ligand>
        <name>S-adenosyl-L-methionine</name>
        <dbReference type="ChEBI" id="CHEBI:59789"/>
    </ligand>
</feature>
<keyword evidence="7" id="KW-0689">Ribosomal protein</keyword>